<protein>
    <recommendedName>
        <fullName evidence="8 9">Chromosomal replication initiator protein DnaA</fullName>
    </recommendedName>
</protein>
<dbReference type="Proteomes" id="UP000032214">
    <property type="component" value="Unassembled WGS sequence"/>
</dbReference>
<comment type="similarity">
    <text evidence="1 8 11">Belongs to the DnaA family.</text>
</comment>
<keyword evidence="5 8" id="KW-0067">ATP-binding</keyword>
<evidence type="ECO:0000256" key="1">
    <source>
        <dbReference type="ARBA" id="ARBA00006583"/>
    </source>
</evidence>
<dbReference type="NCBIfam" id="TIGR00362">
    <property type="entry name" value="DnaA"/>
    <property type="match status" value="1"/>
</dbReference>
<name>A0A0D2JDJ5_9BACT</name>
<dbReference type="GO" id="GO:0003688">
    <property type="term" value="F:DNA replication origin binding"/>
    <property type="evidence" value="ECO:0007669"/>
    <property type="project" value="UniProtKB-UniRule"/>
</dbReference>
<evidence type="ECO:0000259" key="12">
    <source>
        <dbReference type="SMART" id="SM00382"/>
    </source>
</evidence>
<accession>A0A0D2JDJ5</accession>
<keyword evidence="6 8" id="KW-0446">Lipid-binding</keyword>
<comment type="caution">
    <text evidence="14">The sequence shown here is derived from an EMBL/GenBank/DDBJ whole genome shotgun (WGS) entry which is preliminary data.</text>
</comment>
<keyword evidence="4 8" id="KW-0547">Nucleotide-binding</keyword>
<dbReference type="eggNOG" id="COG0593">
    <property type="taxonomic scope" value="Bacteria"/>
</dbReference>
<dbReference type="InterPro" id="IPR013159">
    <property type="entry name" value="DnaA_C"/>
</dbReference>
<comment type="caution">
    <text evidence="8">Lacks conserved residue(s) required for the propagation of feature annotation.</text>
</comment>
<dbReference type="InterPro" id="IPR038454">
    <property type="entry name" value="DnaA_N_sf"/>
</dbReference>
<dbReference type="PANTHER" id="PTHR30050:SF2">
    <property type="entry name" value="CHROMOSOMAL REPLICATION INITIATOR PROTEIN DNAA"/>
    <property type="match status" value="1"/>
</dbReference>
<dbReference type="InterPro" id="IPR003593">
    <property type="entry name" value="AAA+_ATPase"/>
</dbReference>
<evidence type="ECO:0000256" key="11">
    <source>
        <dbReference type="RuleBase" id="RU004227"/>
    </source>
</evidence>
<feature type="region of interest" description="Domain IV, binds dsDNA" evidence="8">
    <location>
        <begin position="344"/>
        <end position="467"/>
    </location>
</feature>
<comment type="subcellular location">
    <subcellularLocation>
        <location evidence="8">Cytoplasm</location>
    </subcellularLocation>
</comment>
<dbReference type="CDD" id="cd06571">
    <property type="entry name" value="Bac_DnaA_C"/>
    <property type="match status" value="1"/>
</dbReference>
<feature type="region of interest" description="Domain I, interacts with DnaA modulators" evidence="8">
    <location>
        <begin position="1"/>
        <end position="100"/>
    </location>
</feature>
<gene>
    <name evidence="8" type="primary">dnaA</name>
    <name evidence="14" type="ORF">J120_03885</name>
</gene>
<dbReference type="SUPFAM" id="SSF48295">
    <property type="entry name" value="TrpR-like"/>
    <property type="match status" value="1"/>
</dbReference>
<dbReference type="SMART" id="SM00760">
    <property type="entry name" value="Bac_DnaA_C"/>
    <property type="match status" value="1"/>
</dbReference>
<dbReference type="PRINTS" id="PR00051">
    <property type="entry name" value="DNAA"/>
</dbReference>
<evidence type="ECO:0000256" key="7">
    <source>
        <dbReference type="ARBA" id="ARBA00023125"/>
    </source>
</evidence>
<keyword evidence="15" id="KW-1185">Reference proteome</keyword>
<evidence type="ECO:0000256" key="3">
    <source>
        <dbReference type="ARBA" id="ARBA00022705"/>
    </source>
</evidence>
<dbReference type="InterPro" id="IPR001957">
    <property type="entry name" value="Chromosome_initiator_DnaA"/>
</dbReference>
<dbReference type="InterPro" id="IPR018312">
    <property type="entry name" value="Chromosome_initiator_DnaA_CS"/>
</dbReference>
<dbReference type="PANTHER" id="PTHR30050">
    <property type="entry name" value="CHROMOSOMAL REPLICATION INITIATOR PROTEIN DNAA"/>
    <property type="match status" value="1"/>
</dbReference>
<feature type="binding site" evidence="8">
    <location>
        <position position="171"/>
    </location>
    <ligand>
        <name>ATP</name>
        <dbReference type="ChEBI" id="CHEBI:30616"/>
    </ligand>
</feature>
<dbReference type="AlphaFoldDB" id="A0A0D2JDJ5"/>
<evidence type="ECO:0000313" key="14">
    <source>
        <dbReference type="EMBL" id="KIX85056.1"/>
    </source>
</evidence>
<reference evidence="14 15" key="1">
    <citation type="journal article" date="2013" name="Proc. Natl. Acad. Sci. U.S.A.">
        <title>Candidate phylum TM6 genome recovered from a hospital sink biofilm provides genomic insights into this uncultivated phylum.</title>
        <authorList>
            <person name="McLean J.S."/>
            <person name="Lombardo M.J."/>
            <person name="Badger J.H."/>
            <person name="Edlund A."/>
            <person name="Novotny M."/>
            <person name="Yee-Greenbaum J."/>
            <person name="Vyahhi N."/>
            <person name="Hall A.P."/>
            <person name="Yang Y."/>
            <person name="Dupont C.L."/>
            <person name="Ziegler M.G."/>
            <person name="Chitsaz H."/>
            <person name="Allen A.E."/>
            <person name="Yooseph S."/>
            <person name="Tesler G."/>
            <person name="Pevzner P.A."/>
            <person name="Friedman R.M."/>
            <person name="Nealson K.H."/>
            <person name="Venter J.C."/>
            <person name="Lasken R.S."/>
        </authorList>
    </citation>
    <scope>NUCLEOTIDE SEQUENCE [LARGE SCALE GENOMIC DNA]</scope>
    <source>
        <strain evidence="14 15">TM6SC1</strain>
    </source>
</reference>
<dbReference type="SMART" id="SM00382">
    <property type="entry name" value="AAA"/>
    <property type="match status" value="1"/>
</dbReference>
<evidence type="ECO:0000256" key="2">
    <source>
        <dbReference type="ARBA" id="ARBA00022490"/>
    </source>
</evidence>
<dbReference type="Gene3D" id="1.10.8.60">
    <property type="match status" value="1"/>
</dbReference>
<comment type="domain">
    <text evidence="8">Domain I is involved in oligomerization and binding regulators, domain II is flexibile and of varying length in different bacteria, domain III forms the AAA+ region, while domain IV binds dsDNA.</text>
</comment>
<proteinExistence type="inferred from homology"/>
<evidence type="ECO:0000313" key="15">
    <source>
        <dbReference type="Proteomes" id="UP000032214"/>
    </source>
</evidence>
<dbReference type="Pfam" id="PF00308">
    <property type="entry name" value="Bac_DnaA"/>
    <property type="match status" value="1"/>
</dbReference>
<feature type="domain" description="AAA+ ATPase" evidence="12">
    <location>
        <begin position="160"/>
        <end position="288"/>
    </location>
</feature>
<dbReference type="Gene3D" id="1.10.1750.10">
    <property type="match status" value="1"/>
</dbReference>
<dbReference type="Pfam" id="PF08299">
    <property type="entry name" value="Bac_DnaA_C"/>
    <property type="match status" value="1"/>
</dbReference>
<sequence length="467" mass="52704">MVISTIWAEFLKIIKDEAGSRVVDTWFNAVTLKNWNPLELTVDLEVPNVFVKDWLTLNYIKLIQTNLERLFNRSPLHITFTTRSDIIHDQVIPQVVSVATPASVTVPVASIKNHAVPCASERTYSSGLKNNYRFNTFIVGPNNTLAYAAAHAVVDKPGILYNPLFLYGSSGLGKTHLLHAIGHEVCQKNSKAAVLYQSADRFVNEFINAIRFDKIHRFQEKYKAVDVLLIDDIQFISGKDQTQEAFFHIFNILYEAQKQIVFTSDTEPTKLHGFAARLRSRLACGLVADISTPTFETKIAIVKKKAELSEIVIEDQVARYIASLDIDNIRELEGALIRLVASASISGQPITLDFAYTMFEKDNVRPQTSPDFDYIVKCVSHYYPYTFDQLRSKGRNKDLATARHIVMFLIKKLTNKSLREIGIYLGDRDHSTVMHAIEKIENTVRVDSLLAVKIANIEQAIIAQKIG</sequence>
<dbReference type="CDD" id="cd00009">
    <property type="entry name" value="AAA"/>
    <property type="match status" value="1"/>
</dbReference>
<dbReference type="InterPro" id="IPR024633">
    <property type="entry name" value="DnaA_N_dom"/>
</dbReference>
<feature type="binding site" evidence="8">
    <location>
        <position position="175"/>
    </location>
    <ligand>
        <name>ATP</name>
        <dbReference type="ChEBI" id="CHEBI:30616"/>
    </ligand>
</feature>
<evidence type="ECO:0000256" key="5">
    <source>
        <dbReference type="ARBA" id="ARBA00022840"/>
    </source>
</evidence>
<dbReference type="GO" id="GO:0006275">
    <property type="term" value="P:regulation of DNA replication"/>
    <property type="evidence" value="ECO:0007669"/>
    <property type="project" value="UniProtKB-UniRule"/>
</dbReference>
<feature type="domain" description="Chromosomal replication initiator DnaA C-terminal" evidence="13">
    <location>
        <begin position="371"/>
        <end position="440"/>
    </location>
</feature>
<dbReference type="GO" id="GO:0008289">
    <property type="term" value="F:lipid binding"/>
    <property type="evidence" value="ECO:0007669"/>
    <property type="project" value="UniProtKB-KW"/>
</dbReference>
<evidence type="ECO:0000256" key="9">
    <source>
        <dbReference type="NCBIfam" id="TIGR00362"/>
    </source>
</evidence>
<dbReference type="STRING" id="1306947.J120_03885"/>
<dbReference type="PROSITE" id="PS01008">
    <property type="entry name" value="DNAA"/>
    <property type="match status" value="1"/>
</dbReference>
<feature type="region of interest" description="Domain III, AAA+ region" evidence="8">
    <location>
        <begin position="127"/>
        <end position="343"/>
    </location>
</feature>
<dbReference type="GO" id="GO:0005524">
    <property type="term" value="F:ATP binding"/>
    <property type="evidence" value="ECO:0007669"/>
    <property type="project" value="UniProtKB-UniRule"/>
</dbReference>
<dbReference type="Gene3D" id="3.30.300.180">
    <property type="match status" value="1"/>
</dbReference>
<dbReference type="GO" id="GO:0005737">
    <property type="term" value="C:cytoplasm"/>
    <property type="evidence" value="ECO:0007669"/>
    <property type="project" value="UniProtKB-SubCell"/>
</dbReference>
<evidence type="ECO:0000256" key="10">
    <source>
        <dbReference type="RuleBase" id="RU000577"/>
    </source>
</evidence>
<comment type="subunit">
    <text evidence="8">Oligomerizes as a right-handed, spiral filament on DNA at oriC.</text>
</comment>
<feature type="binding site" evidence="8">
    <location>
        <position position="174"/>
    </location>
    <ligand>
        <name>ATP</name>
        <dbReference type="ChEBI" id="CHEBI:30616"/>
    </ligand>
</feature>
<evidence type="ECO:0000256" key="4">
    <source>
        <dbReference type="ARBA" id="ARBA00022741"/>
    </source>
</evidence>
<keyword evidence="7 8" id="KW-0238">DNA-binding</keyword>
<dbReference type="InterPro" id="IPR020591">
    <property type="entry name" value="Chromosome_initiator_DnaA-like"/>
</dbReference>
<evidence type="ECO:0000256" key="8">
    <source>
        <dbReference type="HAMAP-Rule" id="MF_00377"/>
    </source>
</evidence>
<dbReference type="Pfam" id="PF11638">
    <property type="entry name" value="DnaA_N"/>
    <property type="match status" value="1"/>
</dbReference>
<feature type="binding site" evidence="8">
    <location>
        <position position="173"/>
    </location>
    <ligand>
        <name>ATP</name>
        <dbReference type="ChEBI" id="CHEBI:30616"/>
    </ligand>
</feature>
<comment type="function">
    <text evidence="8 10">Plays an essential role in the initiation and regulation of chromosomal replication. ATP-DnaA binds to the origin of replication (oriC) to initiate formation of the DNA replication initiation complex once per cell cycle. Binds the DnaA box (a 9 base pair repeat at the origin) and separates the double-stranded (ds)DNA. Forms a right-handed helical filament on oriC DNA; dsDNA binds to the exterior of the filament while single-stranded (ss)DNA is stabiized in the filament's interior. The ATP-DnaA-oriC complex binds and stabilizes one strand of the AT-rich DNA unwinding element (DUE), permitting loading of DNA polymerase. After initiation quickly degrades to an ADP-DnaA complex that is not apt for DNA replication. Binds acidic phospholipids.</text>
</comment>
<dbReference type="GO" id="GO:0006270">
    <property type="term" value="P:DNA replication initiation"/>
    <property type="evidence" value="ECO:0007669"/>
    <property type="project" value="UniProtKB-UniRule"/>
</dbReference>
<evidence type="ECO:0000256" key="6">
    <source>
        <dbReference type="ARBA" id="ARBA00023121"/>
    </source>
</evidence>
<dbReference type="InterPro" id="IPR027417">
    <property type="entry name" value="P-loop_NTPase"/>
</dbReference>
<dbReference type="GO" id="GO:0005886">
    <property type="term" value="C:plasma membrane"/>
    <property type="evidence" value="ECO:0007669"/>
    <property type="project" value="TreeGrafter"/>
</dbReference>
<dbReference type="FunFam" id="3.40.50.300:FF:000668">
    <property type="entry name" value="Chromosomal replication initiator protein DnaA"/>
    <property type="match status" value="1"/>
</dbReference>
<organism evidence="14 15">
    <name type="scientific">candidate division TM6 bacterium JCVI TM6SC1</name>
    <dbReference type="NCBI Taxonomy" id="1306947"/>
    <lineage>
        <taxon>Bacteria</taxon>
        <taxon>Candidatus Babelota</taxon>
        <taxon>Vermiphilus</taxon>
    </lineage>
</organism>
<dbReference type="InterPro" id="IPR013317">
    <property type="entry name" value="DnaA_dom"/>
</dbReference>
<keyword evidence="3 8" id="KW-0235">DNA replication</keyword>
<dbReference type="InterPro" id="IPR010921">
    <property type="entry name" value="Trp_repressor/repl_initiator"/>
</dbReference>
<keyword evidence="2 8" id="KW-0963">Cytoplasm</keyword>
<evidence type="ECO:0000259" key="13">
    <source>
        <dbReference type="SMART" id="SM00760"/>
    </source>
</evidence>
<dbReference type="Gene3D" id="3.40.50.300">
    <property type="entry name" value="P-loop containing nucleotide triphosphate hydrolases"/>
    <property type="match status" value="1"/>
</dbReference>
<dbReference type="HAMAP" id="MF_00377">
    <property type="entry name" value="DnaA_bact"/>
    <property type="match status" value="1"/>
</dbReference>
<dbReference type="SUPFAM" id="SSF52540">
    <property type="entry name" value="P-loop containing nucleoside triphosphate hydrolases"/>
    <property type="match status" value="1"/>
</dbReference>
<dbReference type="EMBL" id="ARQD01000003">
    <property type="protein sequence ID" value="KIX85056.1"/>
    <property type="molecule type" value="Genomic_DNA"/>
</dbReference>